<reference evidence="2 3" key="1">
    <citation type="submission" date="2019-09" db="EMBL/GenBank/DDBJ databases">
        <title>Goodfellowia gen. nov., a new genus of the Pseudonocardineae related to Actinoalloteichus, containing Goodfellowia coeruleoviolacea gen. nov., comb. nov. gen. nov., comb. nov.</title>
        <authorList>
            <person name="Labeda D."/>
        </authorList>
    </citation>
    <scope>NUCLEOTIDE SEQUENCE [LARGE SCALE GENOMIC DNA]</scope>
    <source>
        <strain evidence="2 3">AN110305</strain>
    </source>
</reference>
<sequence>MATGRWQLASRQPLLLTAVVVAGRPGYAALTAAARMEPQSNGGAESADVGVTVGRDHASTHFG</sequence>
<feature type="region of interest" description="Disordered" evidence="1">
    <location>
        <begin position="39"/>
        <end position="63"/>
    </location>
</feature>
<gene>
    <name evidence="2" type="ORF">F0L68_27880</name>
</gene>
<keyword evidence="3" id="KW-1185">Reference proteome</keyword>
<evidence type="ECO:0000313" key="3">
    <source>
        <dbReference type="Proteomes" id="UP000323454"/>
    </source>
</evidence>
<feature type="compositionally biased region" description="Basic and acidic residues" evidence="1">
    <location>
        <begin position="54"/>
        <end position="63"/>
    </location>
</feature>
<protein>
    <submittedName>
        <fullName evidence="2">Uncharacterized protein</fullName>
    </submittedName>
</protein>
<organism evidence="2 3">
    <name type="scientific">Solihabitans fulvus</name>
    <dbReference type="NCBI Taxonomy" id="1892852"/>
    <lineage>
        <taxon>Bacteria</taxon>
        <taxon>Bacillati</taxon>
        <taxon>Actinomycetota</taxon>
        <taxon>Actinomycetes</taxon>
        <taxon>Pseudonocardiales</taxon>
        <taxon>Pseudonocardiaceae</taxon>
        <taxon>Solihabitans</taxon>
    </lineage>
</organism>
<evidence type="ECO:0000313" key="2">
    <source>
        <dbReference type="EMBL" id="KAA2255999.1"/>
    </source>
</evidence>
<reference evidence="2 3" key="2">
    <citation type="submission" date="2019-09" db="EMBL/GenBank/DDBJ databases">
        <authorList>
            <person name="Jin C."/>
        </authorList>
    </citation>
    <scope>NUCLEOTIDE SEQUENCE [LARGE SCALE GENOMIC DNA]</scope>
    <source>
        <strain evidence="2 3">AN110305</strain>
    </source>
</reference>
<dbReference type="EMBL" id="VUOB01000054">
    <property type="protein sequence ID" value="KAA2255999.1"/>
    <property type="molecule type" value="Genomic_DNA"/>
</dbReference>
<accession>A0A5B2WZT9</accession>
<evidence type="ECO:0000256" key="1">
    <source>
        <dbReference type="SAM" id="MobiDB-lite"/>
    </source>
</evidence>
<dbReference type="AlphaFoldDB" id="A0A5B2WZT9"/>
<name>A0A5B2WZT9_9PSEU</name>
<proteinExistence type="predicted"/>
<dbReference type="RefSeq" id="WP_149852786.1">
    <property type="nucleotide sequence ID" value="NZ_VUOB01000054.1"/>
</dbReference>
<dbReference type="Proteomes" id="UP000323454">
    <property type="component" value="Unassembled WGS sequence"/>
</dbReference>
<comment type="caution">
    <text evidence="2">The sequence shown here is derived from an EMBL/GenBank/DDBJ whole genome shotgun (WGS) entry which is preliminary data.</text>
</comment>